<comment type="caution">
    <text evidence="1">The sequence shown here is derived from an EMBL/GenBank/DDBJ whole genome shotgun (WGS) entry which is preliminary data.</text>
</comment>
<reference evidence="1" key="1">
    <citation type="submission" date="2020-04" db="EMBL/GenBank/DDBJ databases">
        <authorList>
            <person name="Alioto T."/>
            <person name="Alioto T."/>
            <person name="Gomez Garrido J."/>
        </authorList>
    </citation>
    <scope>NUCLEOTIDE SEQUENCE</scope>
    <source>
        <strain evidence="1">A484AB</strain>
    </source>
</reference>
<proteinExistence type="predicted"/>
<keyword evidence="2" id="KW-1185">Reference proteome</keyword>
<sequence length="214" mass="25193">MSSKGNKTSLMGSEKKVLLQKLPGKLDQCLRPDTVLSIVKLWCDFSSLYTRLRDWKPDISPADFLEKAKEWVNQFTSLAGQREGYEHSRITPYMHIMVAHIPWFLQMCKTVKMFTGQGVEKNNDVARSIVLRKSQHYDSVGDVLKHEARQWTHRGAERDTRRYVKCNANYWEMIIFEKRFCKRQMPALSLKRVLKFLTMQLQTWNSMQILTSEK</sequence>
<organism evidence="1 2">
    <name type="scientific">Paramuricea clavata</name>
    <name type="common">Red gorgonian</name>
    <name type="synonym">Violescent sea-whip</name>
    <dbReference type="NCBI Taxonomy" id="317549"/>
    <lineage>
        <taxon>Eukaryota</taxon>
        <taxon>Metazoa</taxon>
        <taxon>Cnidaria</taxon>
        <taxon>Anthozoa</taxon>
        <taxon>Octocorallia</taxon>
        <taxon>Malacalcyonacea</taxon>
        <taxon>Plexauridae</taxon>
        <taxon>Paramuricea</taxon>
    </lineage>
</organism>
<dbReference type="EMBL" id="CACRXK020003561">
    <property type="protein sequence ID" value="CAB3999312.1"/>
    <property type="molecule type" value="Genomic_DNA"/>
</dbReference>
<protein>
    <submittedName>
        <fullName evidence="1">Uncharacterized protein</fullName>
    </submittedName>
</protein>
<dbReference type="Proteomes" id="UP001152795">
    <property type="component" value="Unassembled WGS sequence"/>
</dbReference>
<accession>A0A6S7HYL8</accession>
<gene>
    <name evidence="1" type="ORF">PACLA_8A086498</name>
</gene>
<dbReference type="AlphaFoldDB" id="A0A6S7HYL8"/>
<evidence type="ECO:0000313" key="1">
    <source>
        <dbReference type="EMBL" id="CAB3999312.1"/>
    </source>
</evidence>
<dbReference type="OrthoDB" id="2435690at2759"/>
<name>A0A6S7HYL8_PARCT</name>
<evidence type="ECO:0000313" key="2">
    <source>
        <dbReference type="Proteomes" id="UP001152795"/>
    </source>
</evidence>